<name>A0A8T8WH36_9EURY</name>
<dbReference type="AlphaFoldDB" id="A0A8T8WH36"/>
<accession>A0A8T8WH36</accession>
<protein>
    <submittedName>
        <fullName evidence="2">Uncharacterized protein</fullName>
    </submittedName>
</protein>
<evidence type="ECO:0000313" key="3">
    <source>
        <dbReference type="Proteomes" id="UP000826254"/>
    </source>
</evidence>
<evidence type="ECO:0000256" key="1">
    <source>
        <dbReference type="SAM" id="MobiDB-lite"/>
    </source>
</evidence>
<gene>
    <name evidence="2" type="ORF">K6T50_03680</name>
</gene>
<dbReference type="EMBL" id="CP081958">
    <property type="protein sequence ID" value="QZP39155.1"/>
    <property type="molecule type" value="Genomic_DNA"/>
</dbReference>
<feature type="region of interest" description="Disordered" evidence="1">
    <location>
        <begin position="72"/>
        <end position="91"/>
    </location>
</feature>
<feature type="compositionally biased region" description="Polar residues" evidence="1">
    <location>
        <begin position="78"/>
        <end position="91"/>
    </location>
</feature>
<evidence type="ECO:0000313" key="2">
    <source>
        <dbReference type="EMBL" id="QZP39155.1"/>
    </source>
</evidence>
<organism evidence="2 3">
    <name type="scientific">Halobaculum magnesiiphilum</name>
    <dbReference type="NCBI Taxonomy" id="1017351"/>
    <lineage>
        <taxon>Archaea</taxon>
        <taxon>Methanobacteriati</taxon>
        <taxon>Methanobacteriota</taxon>
        <taxon>Stenosarchaea group</taxon>
        <taxon>Halobacteria</taxon>
        <taxon>Halobacteriales</taxon>
        <taxon>Haloferacaceae</taxon>
        <taxon>Halobaculum</taxon>
    </lineage>
</organism>
<reference evidence="2 3" key="1">
    <citation type="journal article" date="2021" name="Int. J. Syst. Evol. Microbiol.">
        <title>Halobaculum halophilum sp. nov. and Halobaculum salinum sp. nov., isolated from salt lake and saline soil.</title>
        <authorList>
            <person name="Cui H.L."/>
            <person name="Shi X.W."/>
            <person name="Yin X.M."/>
            <person name="Yang X.Y."/>
            <person name="Hou J."/>
            <person name="Zhu L."/>
        </authorList>
    </citation>
    <scope>NUCLEOTIDE SEQUENCE [LARGE SCALE GENOMIC DNA]</scope>
    <source>
        <strain evidence="2 3">NBRC 109044</strain>
    </source>
</reference>
<dbReference type="KEGG" id="hmp:K6T50_03680"/>
<dbReference type="GeneID" id="67209945"/>
<dbReference type="Proteomes" id="UP000826254">
    <property type="component" value="Chromosome"/>
</dbReference>
<sequence>MVGLLWEMMDEPGNELKTDVDERANAPDLNDDGIRWTTSTGAIVIDAQAVRQLCEVHCFGTLNWEVDESGEELDIQTAGRSSGRVGNSTGL</sequence>
<dbReference type="RefSeq" id="WP_222608953.1">
    <property type="nucleotide sequence ID" value="NZ_CP081958.1"/>
</dbReference>
<keyword evidence="3" id="KW-1185">Reference proteome</keyword>
<proteinExistence type="predicted"/>